<keyword evidence="1" id="KW-1133">Transmembrane helix</keyword>
<evidence type="ECO:0000256" key="1">
    <source>
        <dbReference type="SAM" id="Phobius"/>
    </source>
</evidence>
<reference evidence="2 3" key="1">
    <citation type="journal article" date="2015" name="Stand. Genomic Sci.">
        <title>Genomic Encyclopedia of Bacterial and Archaeal Type Strains, Phase III: the genomes of soil and plant-associated and newly described type strains.</title>
        <authorList>
            <person name="Whitman W.B."/>
            <person name="Woyke T."/>
            <person name="Klenk H.P."/>
            <person name="Zhou Y."/>
            <person name="Lilburn T.G."/>
            <person name="Beck B.J."/>
            <person name="De Vos P."/>
            <person name="Vandamme P."/>
            <person name="Eisen J.A."/>
            <person name="Garrity G."/>
            <person name="Hugenholtz P."/>
            <person name="Kyrpides N.C."/>
        </authorList>
    </citation>
    <scope>NUCLEOTIDE SEQUENCE [LARGE SCALE GENOMIC DNA]</scope>
    <source>
        <strain evidence="2 3">VKM Ac-2538</strain>
    </source>
</reference>
<keyword evidence="1" id="KW-0472">Membrane</keyword>
<keyword evidence="1" id="KW-0812">Transmembrane</keyword>
<feature type="transmembrane region" description="Helical" evidence="1">
    <location>
        <begin position="12"/>
        <end position="36"/>
    </location>
</feature>
<gene>
    <name evidence="2" type="ORF">EV644_103673</name>
</gene>
<evidence type="ECO:0000313" key="3">
    <source>
        <dbReference type="Proteomes" id="UP000295818"/>
    </source>
</evidence>
<dbReference type="EMBL" id="SLWM01000003">
    <property type="protein sequence ID" value="TCO27969.1"/>
    <property type="molecule type" value="Genomic_DNA"/>
</dbReference>
<accession>A0ABY2BQR8</accession>
<comment type="caution">
    <text evidence="2">The sequence shown here is derived from an EMBL/GenBank/DDBJ whole genome shotgun (WGS) entry which is preliminary data.</text>
</comment>
<sequence length="86" mass="9434">MTPLIAASASSTFGLVVIAGMLLVGYFLACAAYPFGKCRKCDGLGRHHSPGRAHWRDCKRCAGTGARVRIGRRVYMRLRGHERTGR</sequence>
<protein>
    <submittedName>
        <fullName evidence="2">Uncharacterized protein</fullName>
    </submittedName>
</protein>
<name>A0ABY2BQR8_9ACTN</name>
<dbReference type="RefSeq" id="WP_199239756.1">
    <property type="nucleotide sequence ID" value="NZ_SLWM01000003.1"/>
</dbReference>
<proteinExistence type="predicted"/>
<organism evidence="2 3">
    <name type="scientific">Kribbella orskensis</name>
    <dbReference type="NCBI Taxonomy" id="2512216"/>
    <lineage>
        <taxon>Bacteria</taxon>
        <taxon>Bacillati</taxon>
        <taxon>Actinomycetota</taxon>
        <taxon>Actinomycetes</taxon>
        <taxon>Propionibacteriales</taxon>
        <taxon>Kribbellaceae</taxon>
        <taxon>Kribbella</taxon>
    </lineage>
</organism>
<dbReference type="Proteomes" id="UP000295818">
    <property type="component" value="Unassembled WGS sequence"/>
</dbReference>
<keyword evidence="3" id="KW-1185">Reference proteome</keyword>
<evidence type="ECO:0000313" key="2">
    <source>
        <dbReference type="EMBL" id="TCO27969.1"/>
    </source>
</evidence>